<dbReference type="PANTHER" id="PTHR48207">
    <property type="entry name" value="SUCCINATE--HYDROXYMETHYLGLUTARATE COA-TRANSFERASE"/>
    <property type="match status" value="1"/>
</dbReference>
<dbReference type="RefSeq" id="WP_298404156.1">
    <property type="nucleotide sequence ID" value="NZ_JBFSHR010000016.1"/>
</dbReference>
<dbReference type="EMBL" id="JBFSHR010000016">
    <property type="protein sequence ID" value="MEX6429433.1"/>
    <property type="molecule type" value="Genomic_DNA"/>
</dbReference>
<evidence type="ECO:0000256" key="1">
    <source>
        <dbReference type="ARBA" id="ARBA00022679"/>
    </source>
</evidence>
<reference evidence="2 3" key="1">
    <citation type="submission" date="2024-07" db="EMBL/GenBank/DDBJ databases">
        <title>Draft Genome Sequence of Ferrimicrobium acidiphilum Strain YE2023, Isolated from a Pulp of Bioleach Reactor.</title>
        <authorList>
            <person name="Elkina Y.A."/>
            <person name="Bulaeva A.G."/>
            <person name="Beletsky A.V."/>
            <person name="Mardanov A.V."/>
        </authorList>
    </citation>
    <scope>NUCLEOTIDE SEQUENCE [LARGE SCALE GENOMIC DNA]</scope>
    <source>
        <strain evidence="2 3">YE2023</strain>
    </source>
</reference>
<keyword evidence="1 2" id="KW-0808">Transferase</keyword>
<evidence type="ECO:0000313" key="3">
    <source>
        <dbReference type="Proteomes" id="UP001560267"/>
    </source>
</evidence>
<name>A0ABV3Y4H0_9ACTN</name>
<dbReference type="GO" id="GO:0016740">
    <property type="term" value="F:transferase activity"/>
    <property type="evidence" value="ECO:0007669"/>
    <property type="project" value="UniProtKB-KW"/>
</dbReference>
<protein>
    <submittedName>
        <fullName evidence="2">CoA transferase</fullName>
    </submittedName>
</protein>
<keyword evidence="3" id="KW-1185">Reference proteome</keyword>
<dbReference type="Proteomes" id="UP001560267">
    <property type="component" value="Unassembled WGS sequence"/>
</dbReference>
<dbReference type="InterPro" id="IPR050483">
    <property type="entry name" value="CoA-transferase_III_domain"/>
</dbReference>
<gene>
    <name evidence="2" type="ORF">AB6A68_06210</name>
</gene>
<comment type="caution">
    <text evidence="2">The sequence shown here is derived from an EMBL/GenBank/DDBJ whole genome shotgun (WGS) entry which is preliminary data.</text>
</comment>
<dbReference type="InterPro" id="IPR023606">
    <property type="entry name" value="CoA-Trfase_III_dom_1_sf"/>
</dbReference>
<sequence>MNALEGLRVLEFGQLVAAPSVGRILADFGADVIKVEPPDGDPLRHWGECAPGSDSWWWYTQARNKRLISIDLKTAEGQGVAKELAKRCDVLIENLRPGRLEGWGLNYQQVAVDNPSIIYASISGFGQTGPYRDRAGFGNIAESMGGIRYISGFPDRPPVRTGVSIGDELAALQATIGILAALNRRNQDPDNRGDFVDVALTEAVLSITEGLLPEYLNAGLVQERTGNQLLRAAPSNIYPTADEKWIAIGANTFGTFSKLTEAMGRPDLKADTRLSTNEGRVARVDQLDADIADWTQKHDLRTLVNLLAESGVPAGPVMSAPEIAQDPQIQARNMVRYASTQDGQTIGMLDVVPKLTNAPGQIRWAGGRIGQHTNTVLSEVLEYSPDTINHLRTVGAIR</sequence>
<dbReference type="SUPFAM" id="SSF89796">
    <property type="entry name" value="CoA-transferase family III (CaiB/BaiF)"/>
    <property type="match status" value="1"/>
</dbReference>
<dbReference type="InterPro" id="IPR044855">
    <property type="entry name" value="CoA-Trfase_III_dom3_sf"/>
</dbReference>
<evidence type="ECO:0000313" key="2">
    <source>
        <dbReference type="EMBL" id="MEX6429433.1"/>
    </source>
</evidence>
<dbReference type="PANTHER" id="PTHR48207:SF3">
    <property type="entry name" value="SUCCINATE--HYDROXYMETHYLGLUTARATE COA-TRANSFERASE"/>
    <property type="match status" value="1"/>
</dbReference>
<organism evidence="2 3">
    <name type="scientific">Ferrimicrobium acidiphilum</name>
    <dbReference type="NCBI Taxonomy" id="121039"/>
    <lineage>
        <taxon>Bacteria</taxon>
        <taxon>Bacillati</taxon>
        <taxon>Actinomycetota</taxon>
        <taxon>Acidimicrobiia</taxon>
        <taxon>Acidimicrobiales</taxon>
        <taxon>Acidimicrobiaceae</taxon>
        <taxon>Ferrimicrobium</taxon>
    </lineage>
</organism>
<dbReference type="Pfam" id="PF02515">
    <property type="entry name" value="CoA_transf_3"/>
    <property type="match status" value="1"/>
</dbReference>
<dbReference type="InterPro" id="IPR003673">
    <property type="entry name" value="CoA-Trfase_fam_III"/>
</dbReference>
<dbReference type="Gene3D" id="3.40.50.10540">
    <property type="entry name" value="Crotonobetainyl-coa:carnitine coa-transferase, domain 1"/>
    <property type="match status" value="1"/>
</dbReference>
<dbReference type="Gene3D" id="3.30.1540.10">
    <property type="entry name" value="formyl-coa transferase, domain 3"/>
    <property type="match status" value="1"/>
</dbReference>
<proteinExistence type="predicted"/>
<accession>A0ABV3Y4H0</accession>